<feature type="region of interest" description="Disordered" evidence="1">
    <location>
        <begin position="24"/>
        <end position="69"/>
    </location>
</feature>
<dbReference type="WBParaSite" id="L893_g6821.t1">
    <property type="protein sequence ID" value="L893_g6821.t1"/>
    <property type="gene ID" value="L893_g6821"/>
</dbReference>
<accession>A0A1I8ALG6</accession>
<proteinExistence type="predicted"/>
<dbReference type="Proteomes" id="UP000095287">
    <property type="component" value="Unplaced"/>
</dbReference>
<dbReference type="AlphaFoldDB" id="A0A1I8ALG6"/>
<protein>
    <submittedName>
        <fullName evidence="3">Transposase</fullName>
    </submittedName>
</protein>
<feature type="compositionally biased region" description="Basic and acidic residues" evidence="1">
    <location>
        <begin position="58"/>
        <end position="69"/>
    </location>
</feature>
<name>A0A1I8ALG6_9BILA</name>
<sequence>MNDKGIVNLSARYSNAFIDHGRRASSQRCLKSTEMQTRKTKSSSPSPTLAPRLMNRKRTGELRKSLRESESVSVLEPNAERTVGPHMSLLWEWIADLRPHTSSPFIGGRTPSLRLMIEVFYLLSRTGAVLGMHKNIAEKGFFLPSCRPGLLTDALVKETRN</sequence>
<feature type="compositionally biased region" description="Polar residues" evidence="1">
    <location>
        <begin position="24"/>
        <end position="35"/>
    </location>
</feature>
<reference evidence="3" key="1">
    <citation type="submission" date="2016-11" db="UniProtKB">
        <authorList>
            <consortium name="WormBaseParasite"/>
        </authorList>
    </citation>
    <scope>IDENTIFICATION</scope>
</reference>
<keyword evidence="2" id="KW-1185">Reference proteome</keyword>
<evidence type="ECO:0000313" key="2">
    <source>
        <dbReference type="Proteomes" id="UP000095287"/>
    </source>
</evidence>
<evidence type="ECO:0000313" key="3">
    <source>
        <dbReference type="WBParaSite" id="L893_g6821.t1"/>
    </source>
</evidence>
<organism evidence="2 3">
    <name type="scientific">Steinernema glaseri</name>
    <dbReference type="NCBI Taxonomy" id="37863"/>
    <lineage>
        <taxon>Eukaryota</taxon>
        <taxon>Metazoa</taxon>
        <taxon>Ecdysozoa</taxon>
        <taxon>Nematoda</taxon>
        <taxon>Chromadorea</taxon>
        <taxon>Rhabditida</taxon>
        <taxon>Tylenchina</taxon>
        <taxon>Panagrolaimomorpha</taxon>
        <taxon>Strongyloidoidea</taxon>
        <taxon>Steinernematidae</taxon>
        <taxon>Steinernema</taxon>
    </lineage>
</organism>
<evidence type="ECO:0000256" key="1">
    <source>
        <dbReference type="SAM" id="MobiDB-lite"/>
    </source>
</evidence>